<dbReference type="OrthoDB" id="9781189at2"/>
<reference evidence="2 3" key="1">
    <citation type="journal article" date="2013" name="J. Mol. Microbiol. Biotechnol.">
        <title>Analysis of the Complete Genomes of Acholeplasma brassicae , A. palmae and A. laidlawii and Their Comparison to the Obligate Parasites from ' Candidatus Phytoplasma'.</title>
        <authorList>
            <person name="Kube M."/>
            <person name="Siewert C."/>
            <person name="Migdoll A.M."/>
            <person name="Duduk B."/>
            <person name="Holz S."/>
            <person name="Rabus R."/>
            <person name="Seemuller E."/>
            <person name="Mitrovic J."/>
            <person name="Muller I."/>
            <person name="Buttner C."/>
            <person name="Reinhardt R."/>
        </authorList>
    </citation>
    <scope>NUCLEOTIDE SEQUENCE [LARGE SCALE GENOMIC DNA]</scope>
    <source>
        <strain evidence="2 3">J233</strain>
    </source>
</reference>
<dbReference type="PANTHER" id="PTHR47619">
    <property type="entry name" value="METALLO-HYDROLASE YYCJ-RELATED"/>
    <property type="match status" value="1"/>
</dbReference>
<dbReference type="SMART" id="SM00849">
    <property type="entry name" value="Lactamase_B"/>
    <property type="match status" value="1"/>
</dbReference>
<dbReference type="STRING" id="1318466.BN85412240"/>
<dbReference type="KEGG" id="apal:BN85412240"/>
<dbReference type="HOGENOM" id="CLU_073253_0_0_14"/>
<dbReference type="SUPFAM" id="SSF56281">
    <property type="entry name" value="Metallo-hydrolase/oxidoreductase"/>
    <property type="match status" value="1"/>
</dbReference>
<dbReference type="Gene3D" id="3.60.15.10">
    <property type="entry name" value="Ribonuclease Z/Hydroxyacylglutathione hydrolase-like"/>
    <property type="match status" value="1"/>
</dbReference>
<dbReference type="GO" id="GO:0016787">
    <property type="term" value="F:hydrolase activity"/>
    <property type="evidence" value="ECO:0007669"/>
    <property type="project" value="UniProtKB-KW"/>
</dbReference>
<keyword evidence="3" id="KW-1185">Reference proteome</keyword>
<dbReference type="InterPro" id="IPR036866">
    <property type="entry name" value="RibonucZ/Hydroxyglut_hydro"/>
</dbReference>
<dbReference type="AlphaFoldDB" id="U4KS80"/>
<sequence length="257" mass="29178">MEIRVLASGSKGNMTLIKVGDESFFIDAGISISKVKKKMDDYSESIEKVETLFLTHEHSDHIIGLKGLLKLKTIKKVFLTEGTLKGLGSELTELLPEFEIIKADKEFNYNGVSIYPVMLSHDANEPVGFIFKKEFKKLVLLTDTGYVHESYYELLKDAQMYIVEANHNPSLLMNSKRPYYLKQRILNEKGHLSNLDAAILMNKVIENDKKAVWVIAHISEDCNTIQDIEEAIVSTFDTTSKVEVYFSSQESLDVIFI</sequence>
<dbReference type="Proteomes" id="UP000032740">
    <property type="component" value="Chromosome"/>
</dbReference>
<accession>U4KS80</accession>
<dbReference type="EMBL" id="FO681347">
    <property type="protein sequence ID" value="CCV64801.1"/>
    <property type="molecule type" value="Genomic_DNA"/>
</dbReference>
<dbReference type="RefSeq" id="WP_030003684.1">
    <property type="nucleotide sequence ID" value="NC_022538.1"/>
</dbReference>
<organism evidence="2 3">
    <name type="scientific">Alteracholeplasma palmae (strain ATCC 49389 / J233)</name>
    <name type="common">Acholeplasma palmae</name>
    <dbReference type="NCBI Taxonomy" id="1318466"/>
    <lineage>
        <taxon>Bacteria</taxon>
        <taxon>Bacillati</taxon>
        <taxon>Mycoplasmatota</taxon>
        <taxon>Mollicutes</taxon>
        <taxon>Acholeplasmatales</taxon>
        <taxon>Acholeplasmataceae</taxon>
        <taxon>Acholeplasma</taxon>
    </lineage>
</organism>
<proteinExistence type="predicted"/>
<evidence type="ECO:0000259" key="1">
    <source>
        <dbReference type="SMART" id="SM00849"/>
    </source>
</evidence>
<evidence type="ECO:0000313" key="2">
    <source>
        <dbReference type="EMBL" id="CCV64801.1"/>
    </source>
</evidence>
<keyword evidence="2" id="KW-0378">Hydrolase</keyword>
<gene>
    <name evidence="2" type="ORF">BN85412240</name>
</gene>
<dbReference type="InterPro" id="IPR052533">
    <property type="entry name" value="WalJ/YycJ-like"/>
</dbReference>
<dbReference type="Pfam" id="PF12706">
    <property type="entry name" value="Lactamase_B_2"/>
    <property type="match status" value="1"/>
</dbReference>
<feature type="domain" description="Metallo-beta-lactamase" evidence="1">
    <location>
        <begin position="11"/>
        <end position="167"/>
    </location>
</feature>
<protein>
    <submittedName>
        <fullName evidence="2">Metal-dependent hydrolase, beta-lactamase family</fullName>
    </submittedName>
</protein>
<name>U4KS80_ALTPJ</name>
<evidence type="ECO:0000313" key="3">
    <source>
        <dbReference type="Proteomes" id="UP000032740"/>
    </source>
</evidence>
<dbReference type="InterPro" id="IPR001279">
    <property type="entry name" value="Metallo-B-lactamas"/>
</dbReference>
<dbReference type="PANTHER" id="PTHR47619:SF1">
    <property type="entry name" value="EXODEOXYRIBONUCLEASE WALJ"/>
    <property type="match status" value="1"/>
</dbReference>